<name>A0A1I7UKV4_9PELO</name>
<proteinExistence type="predicted"/>
<dbReference type="Proteomes" id="UP000095282">
    <property type="component" value="Unplaced"/>
</dbReference>
<dbReference type="AlphaFoldDB" id="A0A1I7UKV4"/>
<organism evidence="1 2">
    <name type="scientific">Caenorhabditis tropicalis</name>
    <dbReference type="NCBI Taxonomy" id="1561998"/>
    <lineage>
        <taxon>Eukaryota</taxon>
        <taxon>Metazoa</taxon>
        <taxon>Ecdysozoa</taxon>
        <taxon>Nematoda</taxon>
        <taxon>Chromadorea</taxon>
        <taxon>Rhabditida</taxon>
        <taxon>Rhabditina</taxon>
        <taxon>Rhabditomorpha</taxon>
        <taxon>Rhabditoidea</taxon>
        <taxon>Rhabditidae</taxon>
        <taxon>Peloderinae</taxon>
        <taxon>Caenorhabditis</taxon>
    </lineage>
</organism>
<evidence type="ECO:0000313" key="2">
    <source>
        <dbReference type="WBParaSite" id="Csp11.Scaffold630.g16971.t1"/>
    </source>
</evidence>
<protein>
    <submittedName>
        <fullName evidence="2">LAGLIDADG_2 domain-containing protein</fullName>
    </submittedName>
</protein>
<accession>A0A1I7UKV4</accession>
<keyword evidence="1" id="KW-1185">Reference proteome</keyword>
<dbReference type="WBParaSite" id="Csp11.Scaffold630.g16971.t1">
    <property type="protein sequence ID" value="Csp11.Scaffold630.g16971.t1"/>
    <property type="gene ID" value="Csp11.Scaffold630.g16971"/>
</dbReference>
<reference evidence="2" key="1">
    <citation type="submission" date="2016-11" db="UniProtKB">
        <authorList>
            <consortium name="WormBaseParasite"/>
        </authorList>
    </citation>
    <scope>IDENTIFICATION</scope>
</reference>
<evidence type="ECO:0000313" key="1">
    <source>
        <dbReference type="Proteomes" id="UP000095282"/>
    </source>
</evidence>
<sequence>MSDRRKYALNGVGFFENAQEHMERNNFPRIPIGTIGSVNGWYLTMEQKIINNEGKYHPFIYTRETKPTVKIRHFLGFLKNNGLSDSPYEYSGDLVPVFGPCGRQKTVDELILAYYDVLKYAQKYKLFNVIRLLDQLMVLNEDEVRDIYPHAILFDLKHCLPKFLKAQKTSKELAEPLKRLDLKTMTTGEVMKKCVKRFFEF</sequence>